<dbReference type="PROSITE" id="PS51900">
    <property type="entry name" value="CB"/>
    <property type="match status" value="1"/>
</dbReference>
<dbReference type="Pfam" id="PF00589">
    <property type="entry name" value="Phage_integrase"/>
    <property type="match status" value="1"/>
</dbReference>
<evidence type="ECO:0000313" key="9">
    <source>
        <dbReference type="Proteomes" id="UP000259273"/>
    </source>
</evidence>
<organism evidence="8 9">
    <name type="scientific">Haliea salexigens</name>
    <dbReference type="NCBI Taxonomy" id="287487"/>
    <lineage>
        <taxon>Bacteria</taxon>
        <taxon>Pseudomonadati</taxon>
        <taxon>Pseudomonadota</taxon>
        <taxon>Gammaproteobacteria</taxon>
        <taxon>Cellvibrionales</taxon>
        <taxon>Halieaceae</taxon>
        <taxon>Haliea</taxon>
    </lineage>
</organism>
<evidence type="ECO:0000256" key="3">
    <source>
        <dbReference type="ARBA" id="ARBA00023125"/>
    </source>
</evidence>
<name>A0A3C1KLU1_9GAMM</name>
<dbReference type="Pfam" id="PF22022">
    <property type="entry name" value="Phage_int_M"/>
    <property type="match status" value="1"/>
</dbReference>
<feature type="domain" description="Core-binding (CB)" evidence="7">
    <location>
        <begin position="112"/>
        <end position="192"/>
    </location>
</feature>
<evidence type="ECO:0000259" key="7">
    <source>
        <dbReference type="PROSITE" id="PS51900"/>
    </source>
</evidence>
<keyword evidence="3 5" id="KW-0238">DNA-binding</keyword>
<dbReference type="PANTHER" id="PTHR30629:SF2">
    <property type="entry name" value="PROPHAGE INTEGRASE INTS-RELATED"/>
    <property type="match status" value="1"/>
</dbReference>
<dbReference type="InterPro" id="IPR050808">
    <property type="entry name" value="Phage_Integrase"/>
</dbReference>
<feature type="domain" description="Tyr recombinase" evidence="6">
    <location>
        <begin position="237"/>
        <end position="415"/>
    </location>
</feature>
<dbReference type="InterPro" id="IPR010998">
    <property type="entry name" value="Integrase_recombinase_N"/>
</dbReference>
<dbReference type="GO" id="GO:0006310">
    <property type="term" value="P:DNA recombination"/>
    <property type="evidence" value="ECO:0007669"/>
    <property type="project" value="UniProtKB-KW"/>
</dbReference>
<sequence length="425" mass="49081">MTKLPTRLEFTDRFVRGVKVEARTLFSDESWRPDLKRKRRGLLLMVEPSGTKTWYIRKREDGKRVMRSIGEFPELGVAGARERFDDVEDHPDSLSEAVQSVLGLDQPKVDQLTVRRLVNRYIEQEAEPFNRDWKNQERTLNTELVARHGDLPADELTAEHVLGIVQAALDRGSPRVAQEALKQIKSLYNWAMGRKRVRRREVAKADAKTATHRTAILDIARNPAEGIVAPTYKARSYHMEGKTLEGFQSALRESKLREDIKHILLLQMMTFCRVGEVAGASWSEIDLRNKVWTIPAERYKTGREHIVLLPKQAVTLLKTLPRHESGYLFPQPRAPRPIASDVVGKEINKRRKDMKLHKDFSSHALRHSGLTWLAANHCPHEVRERLLGHVVDSSGDMSQRYQHHEFMAERREWTQLWCDYLEGGK</sequence>
<keyword evidence="4" id="KW-0233">DNA recombination</keyword>
<evidence type="ECO:0000256" key="4">
    <source>
        <dbReference type="ARBA" id="ARBA00023172"/>
    </source>
</evidence>
<proteinExistence type="inferred from homology"/>
<comment type="similarity">
    <text evidence="1">Belongs to the 'phage' integrase family.</text>
</comment>
<dbReference type="PANTHER" id="PTHR30629">
    <property type="entry name" value="PROPHAGE INTEGRASE"/>
    <property type="match status" value="1"/>
</dbReference>
<comment type="caution">
    <text evidence="8">The sequence shown here is derived from an EMBL/GenBank/DDBJ whole genome shotgun (WGS) entry which is preliminary data.</text>
</comment>
<dbReference type="GO" id="GO:0015074">
    <property type="term" value="P:DNA integration"/>
    <property type="evidence" value="ECO:0007669"/>
    <property type="project" value="UniProtKB-KW"/>
</dbReference>
<evidence type="ECO:0000256" key="1">
    <source>
        <dbReference type="ARBA" id="ARBA00008857"/>
    </source>
</evidence>
<dbReference type="Proteomes" id="UP000259273">
    <property type="component" value="Unassembled WGS sequence"/>
</dbReference>
<dbReference type="InterPro" id="IPR011010">
    <property type="entry name" value="DNA_brk_join_enz"/>
</dbReference>
<dbReference type="InterPro" id="IPR002104">
    <property type="entry name" value="Integrase_catalytic"/>
</dbReference>
<protein>
    <recommendedName>
        <fullName evidence="10">Integrase</fullName>
    </recommendedName>
</protein>
<gene>
    <name evidence="8" type="ORF">DCP75_08210</name>
</gene>
<accession>A0A3C1KLU1</accession>
<evidence type="ECO:0000259" key="6">
    <source>
        <dbReference type="PROSITE" id="PS51898"/>
    </source>
</evidence>
<dbReference type="EMBL" id="DMND01000111">
    <property type="protein sequence ID" value="HAN27689.1"/>
    <property type="molecule type" value="Genomic_DNA"/>
</dbReference>
<dbReference type="InterPro" id="IPR044068">
    <property type="entry name" value="CB"/>
</dbReference>
<evidence type="ECO:0000256" key="5">
    <source>
        <dbReference type="PROSITE-ProRule" id="PRU01248"/>
    </source>
</evidence>
<evidence type="ECO:0008006" key="10">
    <source>
        <dbReference type="Google" id="ProtNLM"/>
    </source>
</evidence>
<dbReference type="CDD" id="cd00801">
    <property type="entry name" value="INT_P4_C"/>
    <property type="match status" value="1"/>
</dbReference>
<dbReference type="SUPFAM" id="SSF56349">
    <property type="entry name" value="DNA breaking-rejoining enzymes"/>
    <property type="match status" value="1"/>
</dbReference>
<dbReference type="Gene3D" id="1.10.443.10">
    <property type="entry name" value="Intergrase catalytic core"/>
    <property type="match status" value="1"/>
</dbReference>
<reference evidence="8 9" key="1">
    <citation type="journal article" date="2018" name="Nat. Biotechnol.">
        <title>A standardized bacterial taxonomy based on genome phylogeny substantially revises the tree of life.</title>
        <authorList>
            <person name="Parks D.H."/>
            <person name="Chuvochina M."/>
            <person name="Waite D.W."/>
            <person name="Rinke C."/>
            <person name="Skarshewski A."/>
            <person name="Chaumeil P.A."/>
            <person name="Hugenholtz P."/>
        </authorList>
    </citation>
    <scope>NUCLEOTIDE SEQUENCE [LARGE SCALE GENOMIC DNA]</scope>
    <source>
        <strain evidence="8">UBA9158</strain>
    </source>
</reference>
<keyword evidence="2" id="KW-0229">DNA integration</keyword>
<dbReference type="InterPro" id="IPR053876">
    <property type="entry name" value="Phage_int_M"/>
</dbReference>
<dbReference type="Pfam" id="PF13356">
    <property type="entry name" value="Arm-DNA-bind_3"/>
    <property type="match status" value="1"/>
</dbReference>
<evidence type="ECO:0000313" key="8">
    <source>
        <dbReference type="EMBL" id="HAN27689.1"/>
    </source>
</evidence>
<dbReference type="AlphaFoldDB" id="A0A3C1KLU1"/>
<dbReference type="Gene3D" id="3.30.160.390">
    <property type="entry name" value="Integrase, DNA-binding domain"/>
    <property type="match status" value="1"/>
</dbReference>
<evidence type="ECO:0000256" key="2">
    <source>
        <dbReference type="ARBA" id="ARBA00022908"/>
    </source>
</evidence>
<dbReference type="InterPro" id="IPR038488">
    <property type="entry name" value="Integrase_DNA-bd_sf"/>
</dbReference>
<dbReference type="Gene3D" id="1.10.150.130">
    <property type="match status" value="1"/>
</dbReference>
<dbReference type="InterPro" id="IPR013762">
    <property type="entry name" value="Integrase-like_cat_sf"/>
</dbReference>
<dbReference type="InterPro" id="IPR025166">
    <property type="entry name" value="Integrase_DNA_bind_dom"/>
</dbReference>
<dbReference type="PROSITE" id="PS51898">
    <property type="entry name" value="TYR_RECOMBINASE"/>
    <property type="match status" value="1"/>
</dbReference>
<dbReference type="GO" id="GO:0003677">
    <property type="term" value="F:DNA binding"/>
    <property type="evidence" value="ECO:0007669"/>
    <property type="project" value="UniProtKB-UniRule"/>
</dbReference>